<dbReference type="PIRSF" id="PIRSF021441">
    <property type="entry name" value="DUF1453"/>
    <property type="match status" value="1"/>
</dbReference>
<protein>
    <submittedName>
        <fullName evidence="2">Membrane protein CcdC involved in cytochrome C biogenesis</fullName>
    </submittedName>
</protein>
<accession>A0A4R2BGF2</accession>
<sequence>MNYVLLSTIGAIGMGMLAMVIRMKAAKRPASAKKIILPPIFMSTGALMFIFPVFRVHPMQIVEALVVGMLFSILLIKTSKFEIKNQDVYLVRSKAFIYILFGLLAVRVVAKLVLSSSIDVGELSGMFWILAFGMIVPWRIAMYLQYKKLHDELKATSNTRLI</sequence>
<dbReference type="Proteomes" id="UP000295689">
    <property type="component" value="Unassembled WGS sequence"/>
</dbReference>
<dbReference type="InterPro" id="IPR058247">
    <property type="entry name" value="DUF1453"/>
</dbReference>
<dbReference type="OrthoDB" id="120091at2"/>
<dbReference type="PANTHER" id="PTHR39164:SF1">
    <property type="entry name" value="PROTEIN CCDC"/>
    <property type="match status" value="1"/>
</dbReference>
<keyword evidence="3" id="KW-1185">Reference proteome</keyword>
<evidence type="ECO:0000313" key="3">
    <source>
        <dbReference type="Proteomes" id="UP000295689"/>
    </source>
</evidence>
<dbReference type="RefSeq" id="WP_121609153.1">
    <property type="nucleotide sequence ID" value="NZ_CP033044.1"/>
</dbReference>
<evidence type="ECO:0000256" key="1">
    <source>
        <dbReference type="SAM" id="Phobius"/>
    </source>
</evidence>
<feature type="transmembrane region" description="Helical" evidence="1">
    <location>
        <begin position="60"/>
        <end position="76"/>
    </location>
</feature>
<dbReference type="EMBL" id="SLVV01000005">
    <property type="protein sequence ID" value="TCN25452.1"/>
    <property type="molecule type" value="Genomic_DNA"/>
</dbReference>
<proteinExistence type="predicted"/>
<keyword evidence="1" id="KW-0812">Transmembrane</keyword>
<comment type="caution">
    <text evidence="2">The sequence shown here is derived from an EMBL/GenBank/DDBJ whole genome shotgun (WGS) entry which is preliminary data.</text>
</comment>
<feature type="transmembrane region" description="Helical" evidence="1">
    <location>
        <begin position="96"/>
        <end position="114"/>
    </location>
</feature>
<keyword evidence="1" id="KW-0472">Membrane</keyword>
<dbReference type="Pfam" id="PF07301">
    <property type="entry name" value="DUF1453"/>
    <property type="match status" value="1"/>
</dbReference>
<keyword evidence="1" id="KW-1133">Transmembrane helix</keyword>
<feature type="transmembrane region" description="Helical" evidence="1">
    <location>
        <begin position="6"/>
        <end position="23"/>
    </location>
</feature>
<organism evidence="2 3">
    <name type="scientific">Mesobacillus foraminis</name>
    <dbReference type="NCBI Taxonomy" id="279826"/>
    <lineage>
        <taxon>Bacteria</taxon>
        <taxon>Bacillati</taxon>
        <taxon>Bacillota</taxon>
        <taxon>Bacilli</taxon>
        <taxon>Bacillales</taxon>
        <taxon>Bacillaceae</taxon>
        <taxon>Mesobacillus</taxon>
    </lineage>
</organism>
<feature type="transmembrane region" description="Helical" evidence="1">
    <location>
        <begin position="126"/>
        <end position="144"/>
    </location>
</feature>
<dbReference type="PANTHER" id="PTHR39164">
    <property type="entry name" value="PROTEIN CCDC"/>
    <property type="match status" value="1"/>
</dbReference>
<dbReference type="AlphaFoldDB" id="A0A4R2BGF2"/>
<evidence type="ECO:0000313" key="2">
    <source>
        <dbReference type="EMBL" id="TCN25452.1"/>
    </source>
</evidence>
<dbReference type="InterPro" id="IPR031306">
    <property type="entry name" value="CcdC"/>
</dbReference>
<feature type="transmembrane region" description="Helical" evidence="1">
    <location>
        <begin position="35"/>
        <end position="54"/>
    </location>
</feature>
<name>A0A4R2BGF2_9BACI</name>
<reference evidence="2 3" key="1">
    <citation type="journal article" date="2015" name="Stand. Genomic Sci.">
        <title>Genomic Encyclopedia of Bacterial and Archaeal Type Strains, Phase III: the genomes of soil and plant-associated and newly described type strains.</title>
        <authorList>
            <person name="Whitman W.B."/>
            <person name="Woyke T."/>
            <person name="Klenk H.P."/>
            <person name="Zhou Y."/>
            <person name="Lilburn T.G."/>
            <person name="Beck B.J."/>
            <person name="De Vos P."/>
            <person name="Vandamme P."/>
            <person name="Eisen J.A."/>
            <person name="Garrity G."/>
            <person name="Hugenholtz P."/>
            <person name="Kyrpides N.C."/>
        </authorList>
    </citation>
    <scope>NUCLEOTIDE SEQUENCE [LARGE SCALE GENOMIC DNA]</scope>
    <source>
        <strain evidence="2 3">CV53</strain>
    </source>
</reference>
<gene>
    <name evidence="2" type="ORF">EV146_105109</name>
</gene>